<dbReference type="SUPFAM" id="SSF55920">
    <property type="entry name" value="Creatinase/aminopeptidase"/>
    <property type="match status" value="1"/>
</dbReference>
<accession>A0A2C9D9Q9</accession>
<evidence type="ECO:0000313" key="4">
    <source>
        <dbReference type="Proteomes" id="UP000223606"/>
    </source>
</evidence>
<evidence type="ECO:0000259" key="1">
    <source>
        <dbReference type="Pfam" id="PF00557"/>
    </source>
</evidence>
<keyword evidence="4" id="KW-1185">Reference proteome</keyword>
<sequence>MAGTCRPLLSSTDRIDTMALHFDRSEFEARQEALATAMADRKIDAMLLFAQESMYWLTGYDTFGFCFFQCLVFTKDKSLVLLTRAPDLRQARQTSIIDDIRLWIDRGEASPVGQLKDLLDGLDLLGARLGIEYDTHGLTAKNGRAVDDALKTFADLEDASDIVPSLRVIKSPAEIAFAREAGRLADLAFTAGMAEIGPGADEGHILAAMQGAVFEAGGDYPGNEFIIGSAEDALLCRSKAGRRKLDAQDQLTLEFAGTWRHYHAALMRTVIIGKPTERHLELHAAAREALEAVEEILQPGNDFGDVFEAHARVMDEHGLMQHRFNACGYSLGARFAPSWMDWPMFYRGNKAPIRPSMTLFAHMILADSATGTAMTLGRTYLTTEGAPEPLSALSLDLPVV</sequence>
<dbReference type="Gene3D" id="3.90.230.10">
    <property type="entry name" value="Creatinase/methionine aminopeptidase superfamily"/>
    <property type="match status" value="1"/>
</dbReference>
<dbReference type="InterPro" id="IPR000587">
    <property type="entry name" value="Creatinase_N"/>
</dbReference>
<organism evidence="3 4">
    <name type="scientific">Hartmannibacter diazotrophicus</name>
    <dbReference type="NCBI Taxonomy" id="1482074"/>
    <lineage>
        <taxon>Bacteria</taxon>
        <taxon>Pseudomonadati</taxon>
        <taxon>Pseudomonadota</taxon>
        <taxon>Alphaproteobacteria</taxon>
        <taxon>Hyphomicrobiales</taxon>
        <taxon>Pleomorphomonadaceae</taxon>
        <taxon>Hartmannibacter</taxon>
    </lineage>
</organism>
<dbReference type="Pfam" id="PF01321">
    <property type="entry name" value="Creatinase_N"/>
    <property type="match status" value="1"/>
</dbReference>
<feature type="domain" description="Peptidase M24" evidence="1">
    <location>
        <begin position="178"/>
        <end position="363"/>
    </location>
</feature>
<feature type="domain" description="Creatinase N-terminal" evidence="2">
    <location>
        <begin position="30"/>
        <end position="169"/>
    </location>
</feature>
<dbReference type="SUPFAM" id="SSF53092">
    <property type="entry name" value="Creatinase/prolidase N-terminal domain"/>
    <property type="match status" value="1"/>
</dbReference>
<dbReference type="InterPro" id="IPR036005">
    <property type="entry name" value="Creatinase/aminopeptidase-like"/>
</dbReference>
<proteinExistence type="predicted"/>
<dbReference type="EMBL" id="LT960614">
    <property type="protein sequence ID" value="SON57064.1"/>
    <property type="molecule type" value="Genomic_DNA"/>
</dbReference>
<dbReference type="PANTHER" id="PTHR46112:SF2">
    <property type="entry name" value="XAA-PRO AMINOPEPTIDASE P-RELATED"/>
    <property type="match status" value="1"/>
</dbReference>
<name>A0A2C9D9Q9_9HYPH</name>
<dbReference type="InterPro" id="IPR050659">
    <property type="entry name" value="Peptidase_M24B"/>
</dbReference>
<dbReference type="EC" id="3.5.3.3" evidence="3"/>
<dbReference type="Proteomes" id="UP000223606">
    <property type="component" value="Chromosome 1"/>
</dbReference>
<dbReference type="Gene3D" id="3.40.350.10">
    <property type="entry name" value="Creatinase/prolidase N-terminal domain"/>
    <property type="match status" value="1"/>
</dbReference>
<dbReference type="InterPro" id="IPR000994">
    <property type="entry name" value="Pept_M24"/>
</dbReference>
<evidence type="ECO:0000313" key="3">
    <source>
        <dbReference type="EMBL" id="SON57064.1"/>
    </source>
</evidence>
<dbReference type="Pfam" id="PF00557">
    <property type="entry name" value="Peptidase_M24"/>
    <property type="match status" value="1"/>
</dbReference>
<dbReference type="InterPro" id="IPR029149">
    <property type="entry name" value="Creatin/AminoP/Spt16_N"/>
</dbReference>
<dbReference type="AlphaFoldDB" id="A0A2C9D9Q9"/>
<gene>
    <name evidence="3" type="ORF">HDIA_3523</name>
</gene>
<dbReference type="CDD" id="cd01066">
    <property type="entry name" value="APP_MetAP"/>
    <property type="match status" value="1"/>
</dbReference>
<dbReference type="KEGG" id="hdi:HDIA_3523"/>
<evidence type="ECO:0000259" key="2">
    <source>
        <dbReference type="Pfam" id="PF01321"/>
    </source>
</evidence>
<protein>
    <submittedName>
        <fullName evidence="3">Creatinase</fullName>
        <ecNumber evidence="3">3.5.3.3</ecNumber>
    </submittedName>
</protein>
<dbReference type="GO" id="GO:0016980">
    <property type="term" value="F:creatinase activity"/>
    <property type="evidence" value="ECO:0007669"/>
    <property type="project" value="UniProtKB-EC"/>
</dbReference>
<reference evidence="4" key="1">
    <citation type="submission" date="2017-09" db="EMBL/GenBank/DDBJ databases">
        <title>Genome sequence of Nannocystis excedens DSM 71.</title>
        <authorList>
            <person name="Blom J."/>
        </authorList>
    </citation>
    <scope>NUCLEOTIDE SEQUENCE [LARGE SCALE GENOMIC DNA]</scope>
    <source>
        <strain evidence="4">type strain: E19</strain>
    </source>
</reference>
<keyword evidence="3" id="KW-0378">Hydrolase</keyword>
<dbReference type="PANTHER" id="PTHR46112">
    <property type="entry name" value="AMINOPEPTIDASE"/>
    <property type="match status" value="1"/>
</dbReference>